<reference evidence="4" key="1">
    <citation type="submission" date="2020-05" db="EMBL/GenBank/DDBJ databases">
        <authorList>
            <person name="Chiriac C."/>
            <person name="Salcher M."/>
            <person name="Ghai R."/>
            <person name="Kavagutti S V."/>
        </authorList>
    </citation>
    <scope>NUCLEOTIDE SEQUENCE</scope>
</reference>
<evidence type="ECO:0000313" key="2">
    <source>
        <dbReference type="EMBL" id="CAB4802165.1"/>
    </source>
</evidence>
<dbReference type="EMBL" id="CAFAAX010000002">
    <property type="protein sequence ID" value="CAB4802165.1"/>
    <property type="molecule type" value="Genomic_DNA"/>
</dbReference>
<organism evidence="4">
    <name type="scientific">freshwater metagenome</name>
    <dbReference type="NCBI Taxonomy" id="449393"/>
    <lineage>
        <taxon>unclassified sequences</taxon>
        <taxon>metagenomes</taxon>
        <taxon>ecological metagenomes</taxon>
    </lineage>
</organism>
<name>A0A6J7TWM5_9ZZZZ</name>
<protein>
    <submittedName>
        <fullName evidence="4">Unannotated protein</fullName>
    </submittedName>
</protein>
<dbReference type="AlphaFoldDB" id="A0A6J7TWM5"/>
<accession>A0A6J7TWM5</accession>
<dbReference type="EMBL" id="CAFBNQ010000004">
    <property type="protein sequence ID" value="CAB4949743.1"/>
    <property type="molecule type" value="Genomic_DNA"/>
</dbReference>
<dbReference type="EMBL" id="CAFBQR010000001">
    <property type="protein sequence ID" value="CAB5057500.1"/>
    <property type="molecule type" value="Genomic_DNA"/>
</dbReference>
<evidence type="ECO:0000313" key="1">
    <source>
        <dbReference type="EMBL" id="CAB4551636.1"/>
    </source>
</evidence>
<dbReference type="EMBL" id="CAEZTA010000019">
    <property type="protein sequence ID" value="CAB4551636.1"/>
    <property type="molecule type" value="Genomic_DNA"/>
</dbReference>
<evidence type="ECO:0000313" key="4">
    <source>
        <dbReference type="EMBL" id="CAB5057500.1"/>
    </source>
</evidence>
<gene>
    <name evidence="1" type="ORF">UFOPK1541_00285</name>
    <name evidence="2" type="ORF">UFOPK3119_00049</name>
    <name evidence="3" type="ORF">UFOPK3861_00103</name>
    <name evidence="4" type="ORF">UFOPK4348_00020</name>
</gene>
<sequence>MSVVLPIVSNMIITCDTCAVRDIGCNDCVLTFLLTRPEKSEPHQSCEIPDSTAQAIDLLSSRGIVRPLRFNSAQGA</sequence>
<evidence type="ECO:0000313" key="3">
    <source>
        <dbReference type="EMBL" id="CAB4949743.1"/>
    </source>
</evidence>
<proteinExistence type="predicted"/>